<dbReference type="RefSeq" id="WP_108343687.1">
    <property type="nucleotide sequence ID" value="NZ_PYXZ01000002.1"/>
</dbReference>
<dbReference type="OrthoDB" id="4329452at2"/>
<dbReference type="EMBL" id="PYXZ01000002">
    <property type="protein sequence ID" value="PUA81805.1"/>
    <property type="molecule type" value="Genomic_DNA"/>
</dbReference>
<evidence type="ECO:0000313" key="1">
    <source>
        <dbReference type="EMBL" id="PUA81805.1"/>
    </source>
</evidence>
<dbReference type="AlphaFoldDB" id="A0A2R7YZJ9"/>
<name>A0A2R7YZJ9_9ACTN</name>
<comment type="caution">
    <text evidence="1">The sequence shown here is derived from an EMBL/GenBank/DDBJ whole genome shotgun (WGS) entry which is preliminary data.</text>
</comment>
<keyword evidence="2" id="KW-1185">Reference proteome</keyword>
<evidence type="ECO:0000313" key="2">
    <source>
        <dbReference type="Proteomes" id="UP000244867"/>
    </source>
</evidence>
<gene>
    <name evidence="1" type="ORF">C7S10_07000</name>
</gene>
<sequence>MASVSIVNNGKAMLCVLTEPLGEDFWIAPDQTLTFSAPDERPMVSWYEGGTSVWINDGDPYEVVVTTGAGEAVTCGFQRPPGAFEPAT</sequence>
<accession>A0A2R7YZJ9</accession>
<reference evidence="1 2" key="1">
    <citation type="submission" date="2018-03" db="EMBL/GenBank/DDBJ databases">
        <authorList>
            <person name="Keele B.F."/>
        </authorList>
    </citation>
    <scope>NUCLEOTIDE SEQUENCE [LARGE SCALE GENOMIC DNA]</scope>
    <source>
        <strain evidence="1 2">IB-3</strain>
    </source>
</reference>
<organism evidence="1 2">
    <name type="scientific">Nocardioides currus</name>
    <dbReference type="NCBI Taxonomy" id="2133958"/>
    <lineage>
        <taxon>Bacteria</taxon>
        <taxon>Bacillati</taxon>
        <taxon>Actinomycetota</taxon>
        <taxon>Actinomycetes</taxon>
        <taxon>Propionibacteriales</taxon>
        <taxon>Nocardioidaceae</taxon>
        <taxon>Nocardioides</taxon>
    </lineage>
</organism>
<dbReference type="Proteomes" id="UP000244867">
    <property type="component" value="Unassembled WGS sequence"/>
</dbReference>
<proteinExistence type="predicted"/>
<protein>
    <submittedName>
        <fullName evidence="1">Uncharacterized protein</fullName>
    </submittedName>
</protein>